<feature type="non-terminal residue" evidence="1">
    <location>
        <position position="87"/>
    </location>
</feature>
<evidence type="ECO:0000313" key="1">
    <source>
        <dbReference type="EMBL" id="MED6195509.1"/>
    </source>
</evidence>
<protein>
    <submittedName>
        <fullName evidence="1">Uncharacterized protein</fullName>
    </submittedName>
</protein>
<keyword evidence="2" id="KW-1185">Reference proteome</keyword>
<gene>
    <name evidence="1" type="ORF">PIB30_038544</name>
</gene>
<comment type="caution">
    <text evidence="1">The sequence shown here is derived from an EMBL/GenBank/DDBJ whole genome shotgun (WGS) entry which is preliminary data.</text>
</comment>
<evidence type="ECO:0000313" key="2">
    <source>
        <dbReference type="Proteomes" id="UP001341840"/>
    </source>
</evidence>
<proteinExistence type="predicted"/>
<reference evidence="1 2" key="1">
    <citation type="journal article" date="2023" name="Plants (Basel)">
        <title>Bridging the Gap: Combining Genomics and Transcriptomics Approaches to Understand Stylosanthes scabra, an Orphan Legume from the Brazilian Caatinga.</title>
        <authorList>
            <person name="Ferreira-Neto J.R.C."/>
            <person name="da Silva M.D."/>
            <person name="Binneck E."/>
            <person name="de Melo N.F."/>
            <person name="da Silva R.H."/>
            <person name="de Melo A.L.T.M."/>
            <person name="Pandolfi V."/>
            <person name="Bustamante F.O."/>
            <person name="Brasileiro-Vidal A.C."/>
            <person name="Benko-Iseppon A.M."/>
        </authorList>
    </citation>
    <scope>NUCLEOTIDE SEQUENCE [LARGE SCALE GENOMIC DNA]</scope>
    <source>
        <tissue evidence="1">Leaves</tissue>
    </source>
</reference>
<organism evidence="1 2">
    <name type="scientific">Stylosanthes scabra</name>
    <dbReference type="NCBI Taxonomy" id="79078"/>
    <lineage>
        <taxon>Eukaryota</taxon>
        <taxon>Viridiplantae</taxon>
        <taxon>Streptophyta</taxon>
        <taxon>Embryophyta</taxon>
        <taxon>Tracheophyta</taxon>
        <taxon>Spermatophyta</taxon>
        <taxon>Magnoliopsida</taxon>
        <taxon>eudicotyledons</taxon>
        <taxon>Gunneridae</taxon>
        <taxon>Pentapetalae</taxon>
        <taxon>rosids</taxon>
        <taxon>fabids</taxon>
        <taxon>Fabales</taxon>
        <taxon>Fabaceae</taxon>
        <taxon>Papilionoideae</taxon>
        <taxon>50 kb inversion clade</taxon>
        <taxon>dalbergioids sensu lato</taxon>
        <taxon>Dalbergieae</taxon>
        <taxon>Pterocarpus clade</taxon>
        <taxon>Stylosanthes</taxon>
    </lineage>
</organism>
<accession>A0ABU6XD76</accession>
<dbReference type="Proteomes" id="UP001341840">
    <property type="component" value="Unassembled WGS sequence"/>
</dbReference>
<dbReference type="EMBL" id="JASCZI010211648">
    <property type="protein sequence ID" value="MED6195509.1"/>
    <property type="molecule type" value="Genomic_DNA"/>
</dbReference>
<name>A0ABU6XD76_9FABA</name>
<sequence>MRKKKTKLPPPLVLHRNLNGRENTVLSHCPAVTTAPLTVRNGVVATIIHCCYSYLVSGPLPQLHVTAGVAIVTESNYRTLFSFFRVA</sequence>